<dbReference type="PANTHER" id="PTHR32060:SF30">
    <property type="entry name" value="CARBOXY-TERMINAL PROCESSING PROTEASE CTPA"/>
    <property type="match status" value="1"/>
</dbReference>
<dbReference type="SUPFAM" id="SSF50156">
    <property type="entry name" value="PDZ domain-like"/>
    <property type="match status" value="1"/>
</dbReference>
<protein>
    <recommendedName>
        <fullName evidence="6">PDZ domain-containing protein</fullName>
    </recommendedName>
</protein>
<dbReference type="InterPro" id="IPR036034">
    <property type="entry name" value="PDZ_sf"/>
</dbReference>
<comment type="similarity">
    <text evidence="1">Belongs to the peptidase S41A family.</text>
</comment>
<comment type="caution">
    <text evidence="7">The sequence shown here is derived from an EMBL/GenBank/DDBJ whole genome shotgun (WGS) entry which is preliminary data.</text>
</comment>
<dbReference type="PROSITE" id="PS50106">
    <property type="entry name" value="PDZ"/>
    <property type="match status" value="1"/>
</dbReference>
<dbReference type="Gene3D" id="3.90.226.10">
    <property type="entry name" value="2-enoyl-CoA Hydratase, Chain A, domain 1"/>
    <property type="match status" value="1"/>
</dbReference>
<dbReference type="InterPro" id="IPR055210">
    <property type="entry name" value="CtpA/B_N"/>
</dbReference>
<organism evidence="7 8">
    <name type="scientific">Rotaria magnacalcarata</name>
    <dbReference type="NCBI Taxonomy" id="392030"/>
    <lineage>
        <taxon>Eukaryota</taxon>
        <taxon>Metazoa</taxon>
        <taxon>Spiralia</taxon>
        <taxon>Gnathifera</taxon>
        <taxon>Rotifera</taxon>
        <taxon>Eurotatoria</taxon>
        <taxon>Bdelloidea</taxon>
        <taxon>Philodinida</taxon>
        <taxon>Philodinidae</taxon>
        <taxon>Rotaria</taxon>
    </lineage>
</organism>
<accession>A0A819PDJ2</accession>
<keyword evidence="8" id="KW-1185">Reference proteome</keyword>
<sequence length="439" mass="47120">MSKLNITLALATGLLVGAGLTLTQGVLAQRAKPVSAQASAEDLPYKDMRTFVEVLNRVKAEYVEPVSDDKLIENAIRGMISGLDPHSAYMDKEEFKEMNSVTSGKFGGLGIEVQMKDGLVFVVSPIDDTPAFKAGVKSGDYIAKINDEPVRGLSLQEAVTKMRGEPGSKVVLTILRQNSDKPLVLNLVRDEIKVASAKSRMLEKGYGYLRLSQFTGTLSKDALTELGKLQKKGELRGLILDLHDFIEKGTIVSIKGRDVAENRVFFATAGDVLSGKPIVVLVNGGSASAAEIVAGALQDSHRAVIAGTKTFGKGSVQTIMPISTDTAIKITTARYYTPSGRSIQAEGIEPDIKFSPVKISKADSDPFDAVREKEADLKGRLDNPNAKAPAIATDKSKDADTPVDPNAKSEDGKDNLVESDYELYEALNLLKGLSITKGY</sequence>
<dbReference type="Gene3D" id="2.30.42.10">
    <property type="match status" value="1"/>
</dbReference>
<dbReference type="PANTHER" id="PTHR32060">
    <property type="entry name" value="TAIL-SPECIFIC PROTEASE"/>
    <property type="match status" value="1"/>
</dbReference>
<dbReference type="InterPro" id="IPR005151">
    <property type="entry name" value="Tail-specific_protease"/>
</dbReference>
<dbReference type="Pfam" id="PF03572">
    <property type="entry name" value="Peptidase_S41"/>
    <property type="match status" value="1"/>
</dbReference>
<dbReference type="SMART" id="SM00228">
    <property type="entry name" value="PDZ"/>
    <property type="match status" value="1"/>
</dbReference>
<feature type="region of interest" description="Disordered" evidence="5">
    <location>
        <begin position="374"/>
        <end position="415"/>
    </location>
</feature>
<dbReference type="GO" id="GO:0008236">
    <property type="term" value="F:serine-type peptidase activity"/>
    <property type="evidence" value="ECO:0007669"/>
    <property type="project" value="UniProtKB-KW"/>
</dbReference>
<gene>
    <name evidence="7" type="ORF">OVN521_LOCUS15447</name>
</gene>
<keyword evidence="2" id="KW-0645">Protease</keyword>
<dbReference type="GO" id="GO:0004175">
    <property type="term" value="F:endopeptidase activity"/>
    <property type="evidence" value="ECO:0007669"/>
    <property type="project" value="TreeGrafter"/>
</dbReference>
<dbReference type="NCBIfam" id="TIGR00225">
    <property type="entry name" value="prc"/>
    <property type="match status" value="1"/>
</dbReference>
<evidence type="ECO:0000256" key="5">
    <source>
        <dbReference type="SAM" id="MobiDB-lite"/>
    </source>
</evidence>
<dbReference type="SUPFAM" id="SSF52096">
    <property type="entry name" value="ClpP/crotonase"/>
    <property type="match status" value="1"/>
</dbReference>
<dbReference type="GO" id="GO:0006508">
    <property type="term" value="P:proteolysis"/>
    <property type="evidence" value="ECO:0007669"/>
    <property type="project" value="UniProtKB-KW"/>
</dbReference>
<evidence type="ECO:0000256" key="2">
    <source>
        <dbReference type="ARBA" id="ARBA00022670"/>
    </source>
</evidence>
<dbReference type="InterPro" id="IPR029045">
    <property type="entry name" value="ClpP/crotonase-like_dom_sf"/>
</dbReference>
<dbReference type="Pfam" id="PF22694">
    <property type="entry name" value="CtpB_N-like"/>
    <property type="match status" value="1"/>
</dbReference>
<dbReference type="CDD" id="cd06782">
    <property type="entry name" value="cpPDZ_CPP-like"/>
    <property type="match status" value="1"/>
</dbReference>
<name>A0A819PDJ2_9BILA</name>
<dbReference type="Proteomes" id="UP000663866">
    <property type="component" value="Unassembled WGS sequence"/>
</dbReference>
<evidence type="ECO:0000259" key="6">
    <source>
        <dbReference type="PROSITE" id="PS50106"/>
    </source>
</evidence>
<dbReference type="GO" id="GO:0007165">
    <property type="term" value="P:signal transduction"/>
    <property type="evidence" value="ECO:0007669"/>
    <property type="project" value="TreeGrafter"/>
</dbReference>
<dbReference type="EMBL" id="CAJOBG010002455">
    <property type="protein sequence ID" value="CAF4008024.1"/>
    <property type="molecule type" value="Genomic_DNA"/>
</dbReference>
<dbReference type="Gene3D" id="3.30.750.44">
    <property type="match status" value="1"/>
</dbReference>
<evidence type="ECO:0000256" key="1">
    <source>
        <dbReference type="ARBA" id="ARBA00009179"/>
    </source>
</evidence>
<dbReference type="InterPro" id="IPR001478">
    <property type="entry name" value="PDZ"/>
</dbReference>
<keyword evidence="3" id="KW-0378">Hydrolase</keyword>
<dbReference type="FunFam" id="2.30.42.10:FF:000063">
    <property type="entry name" value="Peptidase, S41 family"/>
    <property type="match status" value="1"/>
</dbReference>
<evidence type="ECO:0000313" key="7">
    <source>
        <dbReference type="EMBL" id="CAF4008024.1"/>
    </source>
</evidence>
<evidence type="ECO:0000256" key="4">
    <source>
        <dbReference type="ARBA" id="ARBA00022825"/>
    </source>
</evidence>
<dbReference type="InterPro" id="IPR004447">
    <property type="entry name" value="Peptidase_S41A"/>
</dbReference>
<dbReference type="CDD" id="cd07560">
    <property type="entry name" value="Peptidase_S41_CPP"/>
    <property type="match status" value="1"/>
</dbReference>
<evidence type="ECO:0000256" key="3">
    <source>
        <dbReference type="ARBA" id="ARBA00022801"/>
    </source>
</evidence>
<feature type="domain" description="PDZ" evidence="6">
    <location>
        <begin position="98"/>
        <end position="177"/>
    </location>
</feature>
<dbReference type="AlphaFoldDB" id="A0A819PDJ2"/>
<dbReference type="FunFam" id="3.30.750.44:FF:000001">
    <property type="entry name" value="S41 family peptidase"/>
    <property type="match status" value="1"/>
</dbReference>
<dbReference type="Pfam" id="PF13180">
    <property type="entry name" value="PDZ_2"/>
    <property type="match status" value="1"/>
</dbReference>
<proteinExistence type="inferred from homology"/>
<dbReference type="SMART" id="SM00245">
    <property type="entry name" value="TSPc"/>
    <property type="match status" value="1"/>
</dbReference>
<evidence type="ECO:0000313" key="8">
    <source>
        <dbReference type="Proteomes" id="UP000663866"/>
    </source>
</evidence>
<keyword evidence="4" id="KW-0720">Serine protease</keyword>
<reference evidence="7" key="1">
    <citation type="submission" date="2021-02" db="EMBL/GenBank/DDBJ databases">
        <authorList>
            <person name="Nowell W R."/>
        </authorList>
    </citation>
    <scope>NUCLEOTIDE SEQUENCE</scope>
</reference>